<keyword evidence="7" id="KW-0594">Phospholipid biosynthesis</keyword>
<evidence type="ECO:0000256" key="5">
    <source>
        <dbReference type="ARBA" id="ARBA00022842"/>
    </source>
</evidence>
<evidence type="ECO:0000256" key="7">
    <source>
        <dbReference type="ARBA" id="ARBA00023209"/>
    </source>
</evidence>
<dbReference type="NCBIfam" id="TIGR01769">
    <property type="entry name" value="GGGP"/>
    <property type="match status" value="1"/>
</dbReference>
<dbReference type="CDD" id="cd02812">
    <property type="entry name" value="PcrB_like"/>
    <property type="match status" value="1"/>
</dbReference>
<dbReference type="Gene3D" id="3.30.1330.30">
    <property type="match status" value="1"/>
</dbReference>
<proteinExistence type="inferred from homology"/>
<dbReference type="AlphaFoldDB" id="A0AA35WT69"/>
<dbReference type="GO" id="GO:0000287">
    <property type="term" value="F:magnesium ion binding"/>
    <property type="evidence" value="ECO:0007669"/>
    <property type="project" value="InterPro"/>
</dbReference>
<evidence type="ECO:0000256" key="1">
    <source>
        <dbReference type="ARBA" id="ARBA00012676"/>
    </source>
</evidence>
<dbReference type="Pfam" id="PF22435">
    <property type="entry name" value="MRM3-like_sub_bind"/>
    <property type="match status" value="1"/>
</dbReference>
<dbReference type="Proteomes" id="UP001174909">
    <property type="component" value="Unassembled WGS sequence"/>
</dbReference>
<dbReference type="InterPro" id="IPR029064">
    <property type="entry name" value="Ribosomal_eL30-like_sf"/>
</dbReference>
<accession>A0AA35WT69</accession>
<sequence length="424" mass="47070">MLLEPEDTFDSDYRVHLATTTERSLRELLIAFPRRYTGLFHLSEKWIENRIHDVLEGDVIQTDVGSFYRGIKRGSSTRAEQRTVSKRKDIIVSHIRKLASLKGKLEHSEFIIEGHLIVERAVEDGLPIETLLYTTGFVATPEGKSLLKRAAAENLSFYQGIAFRLRFSIGKEGKSHLRSNWVLNYFHEVLKKHHAGYFVLIDPEQCEIEKCVKLAREIEKAGADAILLGGSFLTNDLHPIAKALKQETELPLVLFPGDSMHLTPHADAILYISLISGRNPNYLIGEQVKAAPWIQRYALKPIPTGYMLIEGGNKTAVEFMSDTTPIPRDKPDIAGPHALAAEYLGMQMVYLEAGSGAVHSVPEEMITTVKNQISIPLIVGGGIRTPEIAAKKVEAGADFIVTGNILEENGSLELMRAFANAVHG</sequence>
<dbReference type="SUPFAM" id="SSF51395">
    <property type="entry name" value="FMN-linked oxidoreductases"/>
    <property type="match status" value="1"/>
</dbReference>
<keyword evidence="12" id="KW-1185">Reference proteome</keyword>
<organism evidence="11 12">
    <name type="scientific">Geodia barretti</name>
    <name type="common">Barrett's horny sponge</name>
    <dbReference type="NCBI Taxonomy" id="519541"/>
    <lineage>
        <taxon>Eukaryota</taxon>
        <taxon>Metazoa</taxon>
        <taxon>Porifera</taxon>
        <taxon>Demospongiae</taxon>
        <taxon>Heteroscleromorpha</taxon>
        <taxon>Tetractinellida</taxon>
        <taxon>Astrophorina</taxon>
        <taxon>Geodiidae</taxon>
        <taxon>Geodia</taxon>
    </lineage>
</organism>
<gene>
    <name evidence="11" type="ORF">GBAR_LOCUS15984</name>
</gene>
<dbReference type="GO" id="GO:0005737">
    <property type="term" value="C:cytoplasm"/>
    <property type="evidence" value="ECO:0007669"/>
    <property type="project" value="InterPro"/>
</dbReference>
<comment type="catalytic activity">
    <reaction evidence="9">
        <text>sn-glycerol 1-phosphate + (2E,6E,10E)-geranylgeranyl diphosphate = sn-3-O-(geranylgeranyl)glycerol 1-phosphate + diphosphate</text>
        <dbReference type="Rhea" id="RHEA:23404"/>
        <dbReference type="ChEBI" id="CHEBI:33019"/>
        <dbReference type="ChEBI" id="CHEBI:57677"/>
        <dbReference type="ChEBI" id="CHEBI:57685"/>
        <dbReference type="ChEBI" id="CHEBI:58756"/>
        <dbReference type="EC" id="2.5.1.41"/>
    </reaction>
</comment>
<name>A0AA35WT69_GEOBA</name>
<dbReference type="EMBL" id="CASHTH010002314">
    <property type="protein sequence ID" value="CAI8028046.1"/>
    <property type="molecule type" value="Genomic_DNA"/>
</dbReference>
<evidence type="ECO:0000256" key="6">
    <source>
        <dbReference type="ARBA" id="ARBA00023098"/>
    </source>
</evidence>
<dbReference type="Gene3D" id="3.20.20.390">
    <property type="entry name" value="FMN-linked oxidoreductases"/>
    <property type="match status" value="1"/>
</dbReference>
<dbReference type="EC" id="2.5.1.41" evidence="1"/>
<evidence type="ECO:0000256" key="9">
    <source>
        <dbReference type="ARBA" id="ARBA00047288"/>
    </source>
</evidence>
<dbReference type="InterPro" id="IPR008205">
    <property type="entry name" value="GGGP_HepGP_synthase"/>
</dbReference>
<dbReference type="GO" id="GO:0047294">
    <property type="term" value="F:phosphoglycerol geranylgeranyltransferase activity"/>
    <property type="evidence" value="ECO:0007669"/>
    <property type="project" value="UniProtKB-EC"/>
</dbReference>
<reference evidence="11" key="1">
    <citation type="submission" date="2023-03" db="EMBL/GenBank/DDBJ databases">
        <authorList>
            <person name="Steffen K."/>
            <person name="Cardenas P."/>
        </authorList>
    </citation>
    <scope>NUCLEOTIDE SEQUENCE</scope>
</reference>
<dbReference type="PANTHER" id="PTHR21235">
    <property type="entry name" value="IMIDAZOLE GLYCEROL PHOSPHATE SYNTHASE SUBUNIT HISF/H IGP SYNTHASE SUBUNIT HISF/H"/>
    <property type="match status" value="1"/>
</dbReference>
<dbReference type="InterPro" id="IPR038597">
    <property type="entry name" value="GGGP/HepGP_synthase_sf"/>
</dbReference>
<keyword evidence="5" id="KW-0460">Magnesium</keyword>
<dbReference type="NCBIfam" id="NF003198">
    <property type="entry name" value="PRK04169.1-2"/>
    <property type="match status" value="1"/>
</dbReference>
<comment type="caution">
    <text evidence="11">The sequence shown here is derived from an EMBL/GenBank/DDBJ whole genome shotgun (WGS) entry which is preliminary data.</text>
</comment>
<dbReference type="HAMAP" id="MF_00112">
    <property type="entry name" value="GGGP_HepGP_synthase"/>
    <property type="match status" value="1"/>
</dbReference>
<dbReference type="InterPro" id="IPR053888">
    <property type="entry name" value="MRM3-like_sub_bind"/>
</dbReference>
<dbReference type="InterPro" id="IPR010946">
    <property type="entry name" value="GGGP_synth"/>
</dbReference>
<evidence type="ECO:0000256" key="3">
    <source>
        <dbReference type="ARBA" id="ARBA00022679"/>
    </source>
</evidence>
<dbReference type="GO" id="GO:0006650">
    <property type="term" value="P:glycerophospholipid metabolic process"/>
    <property type="evidence" value="ECO:0007669"/>
    <property type="project" value="InterPro"/>
</dbReference>
<dbReference type="GO" id="GO:0008654">
    <property type="term" value="P:phospholipid biosynthetic process"/>
    <property type="evidence" value="ECO:0007669"/>
    <property type="project" value="UniProtKB-KW"/>
</dbReference>
<evidence type="ECO:0000313" key="12">
    <source>
        <dbReference type="Proteomes" id="UP001174909"/>
    </source>
</evidence>
<keyword evidence="6" id="KW-0443">Lipid metabolism</keyword>
<evidence type="ECO:0000256" key="2">
    <source>
        <dbReference type="ARBA" id="ARBA00022516"/>
    </source>
</evidence>
<keyword evidence="8" id="KW-1208">Phospholipid metabolism</keyword>
<evidence type="ECO:0000256" key="4">
    <source>
        <dbReference type="ARBA" id="ARBA00022723"/>
    </source>
</evidence>
<evidence type="ECO:0000256" key="8">
    <source>
        <dbReference type="ARBA" id="ARBA00023264"/>
    </source>
</evidence>
<keyword evidence="2" id="KW-0444">Lipid biosynthesis</keyword>
<dbReference type="Pfam" id="PF01884">
    <property type="entry name" value="PcrB"/>
    <property type="match status" value="1"/>
</dbReference>
<feature type="domain" description="MRM3-like substrate binding" evidence="10">
    <location>
        <begin position="93"/>
        <end position="146"/>
    </location>
</feature>
<dbReference type="GO" id="GO:0000107">
    <property type="term" value="F:imidazoleglycerol-phosphate synthase activity"/>
    <property type="evidence" value="ECO:0007669"/>
    <property type="project" value="TreeGrafter"/>
</dbReference>
<evidence type="ECO:0000313" key="11">
    <source>
        <dbReference type="EMBL" id="CAI8028046.1"/>
    </source>
</evidence>
<dbReference type="InterPro" id="IPR050064">
    <property type="entry name" value="IGPS_HisA/HisF"/>
</dbReference>
<dbReference type="SUPFAM" id="SSF55315">
    <property type="entry name" value="L30e-like"/>
    <property type="match status" value="1"/>
</dbReference>
<dbReference type="NCBIfam" id="TIGR01768">
    <property type="entry name" value="GGGP-family"/>
    <property type="match status" value="1"/>
</dbReference>
<protein>
    <recommendedName>
        <fullName evidence="1">phosphoglycerol geranylgeranyltransferase</fullName>
        <ecNumber evidence="1">2.5.1.41</ecNumber>
    </recommendedName>
</protein>
<keyword evidence="4" id="KW-0479">Metal-binding</keyword>
<evidence type="ECO:0000259" key="10">
    <source>
        <dbReference type="Pfam" id="PF22435"/>
    </source>
</evidence>
<dbReference type="PANTHER" id="PTHR21235:SF22">
    <property type="entry name" value="GERANYLGERANYLGLYCERYL PHOSPHATE SYNTHASE"/>
    <property type="match status" value="1"/>
</dbReference>
<keyword evidence="3" id="KW-0808">Transferase</keyword>